<dbReference type="InterPro" id="IPR052173">
    <property type="entry name" value="Beta-lactam_resp_regulator"/>
</dbReference>
<name>A0A4Q0P620_9FLAO</name>
<feature type="transmembrane region" description="Helical" evidence="2">
    <location>
        <begin position="90"/>
        <end position="109"/>
    </location>
</feature>
<comment type="caution">
    <text evidence="4">The sequence shown here is derived from an EMBL/GenBank/DDBJ whole genome shotgun (WGS) entry which is preliminary data.</text>
</comment>
<feature type="domain" description="Peptidase M56" evidence="3">
    <location>
        <begin position="89"/>
        <end position="256"/>
    </location>
</feature>
<sequence length="594" mass="67031">MIAYIIKSVLCLLILWGFYKIALEQQAVHQLKRFYLLGCLVIALVLPLITLSYSVEVEPQPAVEQIAFDTIAVTDEVNTSIEETIHWTPILIGSIYAAGVLLFGFRFLGNLYRLREKVTHNERVKSKSHINVLLLEKIVPHSFLNYIFLPKNDFKNNAIALEVLAHEQAHVSQKHSWDILFIEILQVVFWFNPLFILIKNSIRLNHEFLADKTALKEEADIKNYTNLLFTYSGGSHQTALSSPINYSLTKKRIIMLSKTRSVKKLTARLALFVPVFTLCVYFFNQEIVAKPVSDEGIQPNETSVVAEQKNEPTASPIQTWKNQELMTLTIRVEDELVWVNGVSTSIENFVKTINEVTKDWTNSDMMNYSTRLQAKNGVDNVISALSKEFKKTKLYKTNPTRELIPPPPPPAPAVPQGQLPPPPPPPTPADPAAFANDKYNLLNIKLSNTEAIEIEGQKTTISKAKDFIKSNFKDWTQDTNEKPRGVLFHLPEGVSESQAHKVFKKIQDFKINRITFKKETPAPPAPPKIGELPQASGPTAMINTLKENNGTAYYNGKKVSYETALSVMKQKKNLQILLNENKGKGTPDLIIKDN</sequence>
<dbReference type="Pfam" id="PF05569">
    <property type="entry name" value="Peptidase_M56"/>
    <property type="match status" value="1"/>
</dbReference>
<protein>
    <submittedName>
        <fullName evidence="4">Beta-lactamase regulating signal transducer with metallopeptidase domain</fullName>
    </submittedName>
</protein>
<keyword evidence="2" id="KW-1133">Transmembrane helix</keyword>
<dbReference type="Proteomes" id="UP000289238">
    <property type="component" value="Unassembled WGS sequence"/>
</dbReference>
<dbReference type="CDD" id="cd07341">
    <property type="entry name" value="M56_BlaR1_MecR1_like"/>
    <property type="match status" value="1"/>
</dbReference>
<feature type="transmembrane region" description="Helical" evidence="2">
    <location>
        <begin position="265"/>
        <end position="283"/>
    </location>
</feature>
<gene>
    <name evidence="4" type="ORF">DSM00_2373</name>
</gene>
<evidence type="ECO:0000256" key="2">
    <source>
        <dbReference type="SAM" id="Phobius"/>
    </source>
</evidence>
<dbReference type="PANTHER" id="PTHR34978:SF3">
    <property type="entry name" value="SLR0241 PROTEIN"/>
    <property type="match status" value="1"/>
</dbReference>
<feature type="compositionally biased region" description="Pro residues" evidence="1">
    <location>
        <begin position="404"/>
        <end position="429"/>
    </location>
</feature>
<feature type="transmembrane region" description="Helical" evidence="2">
    <location>
        <begin position="34"/>
        <end position="55"/>
    </location>
</feature>
<keyword evidence="2" id="KW-0812">Transmembrane</keyword>
<feature type="region of interest" description="Disordered" evidence="1">
    <location>
        <begin position="395"/>
        <end position="431"/>
    </location>
</feature>
<evidence type="ECO:0000256" key="1">
    <source>
        <dbReference type="SAM" id="MobiDB-lite"/>
    </source>
</evidence>
<keyword evidence="2" id="KW-0472">Membrane</keyword>
<evidence type="ECO:0000313" key="5">
    <source>
        <dbReference type="Proteomes" id="UP000289238"/>
    </source>
</evidence>
<dbReference type="AlphaFoldDB" id="A0A4Q0P620"/>
<feature type="transmembrane region" description="Helical" evidence="2">
    <location>
        <begin position="130"/>
        <end position="149"/>
    </location>
</feature>
<evidence type="ECO:0000259" key="3">
    <source>
        <dbReference type="Pfam" id="PF05569"/>
    </source>
</evidence>
<dbReference type="EMBL" id="QOVM01000005">
    <property type="protein sequence ID" value="RXG21526.1"/>
    <property type="molecule type" value="Genomic_DNA"/>
</dbReference>
<dbReference type="InterPro" id="IPR008756">
    <property type="entry name" value="Peptidase_M56"/>
</dbReference>
<dbReference type="OrthoDB" id="1522859at2"/>
<proteinExistence type="predicted"/>
<reference evidence="4 5" key="1">
    <citation type="submission" date="2018-07" db="EMBL/GenBank/DDBJ databases">
        <title>Leeuwenhoekiella genomics.</title>
        <authorList>
            <person name="Tahon G."/>
            <person name="Willems A."/>
        </authorList>
    </citation>
    <scope>NUCLEOTIDE SEQUENCE [LARGE SCALE GENOMIC DNA]</scope>
    <source>
        <strain evidence="4 5">LMG 22550</strain>
    </source>
</reference>
<accession>A0A4Q0P620</accession>
<feature type="transmembrane region" description="Helical" evidence="2">
    <location>
        <begin position="6"/>
        <end position="22"/>
    </location>
</feature>
<organism evidence="4 5">
    <name type="scientific">Leeuwenhoekiella aequorea</name>
    <dbReference type="NCBI Taxonomy" id="283736"/>
    <lineage>
        <taxon>Bacteria</taxon>
        <taxon>Pseudomonadati</taxon>
        <taxon>Bacteroidota</taxon>
        <taxon>Flavobacteriia</taxon>
        <taxon>Flavobacteriales</taxon>
        <taxon>Flavobacteriaceae</taxon>
        <taxon>Leeuwenhoekiella</taxon>
    </lineage>
</organism>
<keyword evidence="5" id="KW-1185">Reference proteome</keyword>
<evidence type="ECO:0000313" key="4">
    <source>
        <dbReference type="EMBL" id="RXG21526.1"/>
    </source>
</evidence>
<dbReference type="PANTHER" id="PTHR34978">
    <property type="entry name" value="POSSIBLE SENSOR-TRANSDUCER PROTEIN BLAR"/>
    <property type="match status" value="1"/>
</dbReference>
<feature type="transmembrane region" description="Helical" evidence="2">
    <location>
        <begin position="179"/>
        <end position="198"/>
    </location>
</feature>